<reference evidence="1 2" key="2">
    <citation type="journal article" date="2024" name="G3 (Bethesda)">
        <title>The genome of the cryopelagic Antarctic bald notothen, Trematomus borchgrevinki.</title>
        <authorList>
            <person name="Rayamajhi N."/>
            <person name="Rivera-Colon A.G."/>
            <person name="Minhas B.F."/>
            <person name="Cheng C.C."/>
            <person name="Catchen J.M."/>
        </authorList>
    </citation>
    <scope>NUCLEOTIDE SEQUENCE [LARGE SCALE GENOMIC DNA]</scope>
    <source>
        <strain evidence="1">AGRC-2024</strain>
    </source>
</reference>
<organism evidence="1 2">
    <name type="scientific">Pagothenia borchgrevinki</name>
    <name type="common">Bald rockcod</name>
    <name type="synonym">Trematomus borchgrevinki</name>
    <dbReference type="NCBI Taxonomy" id="8213"/>
    <lineage>
        <taxon>Eukaryota</taxon>
        <taxon>Metazoa</taxon>
        <taxon>Chordata</taxon>
        <taxon>Craniata</taxon>
        <taxon>Vertebrata</taxon>
        <taxon>Euteleostomi</taxon>
        <taxon>Actinopterygii</taxon>
        <taxon>Neopterygii</taxon>
        <taxon>Teleostei</taxon>
        <taxon>Neoteleostei</taxon>
        <taxon>Acanthomorphata</taxon>
        <taxon>Eupercaria</taxon>
        <taxon>Perciformes</taxon>
        <taxon>Notothenioidei</taxon>
        <taxon>Nototheniidae</taxon>
        <taxon>Pagothenia</taxon>
    </lineage>
</organism>
<protein>
    <submittedName>
        <fullName evidence="1">Uncharacterized protein</fullName>
    </submittedName>
</protein>
<comment type="caution">
    <text evidence="1">The sequence shown here is derived from an EMBL/GenBank/DDBJ whole genome shotgun (WGS) entry which is preliminary data.</text>
</comment>
<dbReference type="Proteomes" id="UP001619887">
    <property type="component" value="Unassembled WGS sequence"/>
</dbReference>
<name>A0ABD2HPU2_PAGBO</name>
<accession>A0ABD2HPU2</accession>
<dbReference type="EMBL" id="JBIYXZ010002068">
    <property type="protein sequence ID" value="KAL3067607.1"/>
    <property type="molecule type" value="Genomic_DNA"/>
</dbReference>
<gene>
    <name evidence="1" type="ORF">OYC64_017352</name>
</gene>
<evidence type="ECO:0000313" key="1">
    <source>
        <dbReference type="EMBL" id="KAL3067607.1"/>
    </source>
</evidence>
<keyword evidence="2" id="KW-1185">Reference proteome</keyword>
<evidence type="ECO:0000313" key="2">
    <source>
        <dbReference type="Proteomes" id="UP001619887"/>
    </source>
</evidence>
<sequence>MLRMFYDSVVASVILYAVVCWGSRLKATDANRLNKLIRKAGSVLGVELEPLLEVSERRMLRKLLSILGNNSHPMHATLEAYQSTLSSRLRAPRSTTQRHRRSFRPVAIKLYNSSSCRKDS</sequence>
<proteinExistence type="predicted"/>
<reference evidence="1 2" key="1">
    <citation type="journal article" date="2022" name="G3 (Bethesda)">
        <title>Evaluating Illumina-, Nanopore-, and PacBio-based genome assembly strategies with the bald notothen, Trematomus borchgrevinki.</title>
        <authorList>
            <person name="Rayamajhi N."/>
            <person name="Cheng C.C."/>
            <person name="Catchen J.M."/>
        </authorList>
    </citation>
    <scope>NUCLEOTIDE SEQUENCE [LARGE SCALE GENOMIC DNA]</scope>
    <source>
        <strain evidence="1">AGRC-2024</strain>
    </source>
</reference>
<dbReference type="AlphaFoldDB" id="A0ABD2HPU2"/>